<feature type="domain" description="NTF2" evidence="3">
    <location>
        <begin position="6"/>
        <end position="117"/>
    </location>
</feature>
<dbReference type="Gene3D" id="3.10.450.50">
    <property type="match status" value="1"/>
</dbReference>
<dbReference type="InterPro" id="IPR002075">
    <property type="entry name" value="NTF2_dom"/>
</dbReference>
<dbReference type="InterPro" id="IPR045875">
    <property type="entry name" value="NTF2"/>
</dbReference>
<dbReference type="FunFam" id="3.10.450.50:FF:000005">
    <property type="entry name" value="Nuclear transport factor 2"/>
    <property type="match status" value="1"/>
</dbReference>
<name>A0AAD3CKI7_9STRA</name>
<keyword evidence="1 2" id="KW-0963">Cytoplasm</keyword>
<evidence type="ECO:0000259" key="3">
    <source>
        <dbReference type="PROSITE" id="PS50177"/>
    </source>
</evidence>
<keyword evidence="2" id="KW-0813">Transport</keyword>
<dbReference type="AlphaFoldDB" id="A0AAD3CKI7"/>
<evidence type="ECO:0000313" key="4">
    <source>
        <dbReference type="EMBL" id="GFH47263.1"/>
    </source>
</evidence>
<dbReference type="SUPFAM" id="SSF54427">
    <property type="entry name" value="NTF2-like"/>
    <property type="match status" value="1"/>
</dbReference>
<gene>
    <name evidence="4" type="ORF">CTEN210_03738</name>
</gene>
<keyword evidence="2" id="KW-0653">Protein transport</keyword>
<dbReference type="Pfam" id="PF02136">
    <property type="entry name" value="NTF2"/>
    <property type="match status" value="1"/>
</dbReference>
<dbReference type="GO" id="GO:0005635">
    <property type="term" value="C:nuclear envelope"/>
    <property type="evidence" value="ECO:0007669"/>
    <property type="project" value="UniProtKB-ARBA"/>
</dbReference>
<organism evidence="4 5">
    <name type="scientific">Chaetoceros tenuissimus</name>
    <dbReference type="NCBI Taxonomy" id="426638"/>
    <lineage>
        <taxon>Eukaryota</taxon>
        <taxon>Sar</taxon>
        <taxon>Stramenopiles</taxon>
        <taxon>Ochrophyta</taxon>
        <taxon>Bacillariophyta</taxon>
        <taxon>Coscinodiscophyceae</taxon>
        <taxon>Chaetocerotophycidae</taxon>
        <taxon>Chaetocerotales</taxon>
        <taxon>Chaetocerotaceae</taxon>
        <taxon>Chaetoceros</taxon>
    </lineage>
</organism>
<evidence type="ECO:0000256" key="2">
    <source>
        <dbReference type="RuleBase" id="RU369002"/>
    </source>
</evidence>
<sequence>MSADEVAKAFVQHFYQTFDANPEGLAGLYSPQSMLTFEGNQVQGVEQIMGKLRAIGPVKHDIKSMDVQPSNNPNALVIFVTGSIKIGGDNPLHFCEMFQLVSTGPGAYYVHNDVFRLNYGL</sequence>
<dbReference type="GO" id="GO:0051028">
    <property type="term" value="P:mRNA transport"/>
    <property type="evidence" value="ECO:0007669"/>
    <property type="project" value="UniProtKB-UniRule"/>
</dbReference>
<dbReference type="CDD" id="cd00780">
    <property type="entry name" value="NTF2"/>
    <property type="match status" value="1"/>
</dbReference>
<dbReference type="EMBL" id="BLLK01000022">
    <property type="protein sequence ID" value="GFH47263.1"/>
    <property type="molecule type" value="Genomic_DNA"/>
</dbReference>
<protein>
    <recommendedName>
        <fullName evidence="2">Nuclear transport factor 2</fullName>
        <shortName evidence="2">NTF-2</shortName>
    </recommendedName>
</protein>
<proteinExistence type="predicted"/>
<dbReference type="PANTHER" id="PTHR12612">
    <property type="entry name" value="NUCLEAR TRANSPORT FACTOR 2"/>
    <property type="match status" value="1"/>
</dbReference>
<keyword evidence="2" id="KW-0539">Nucleus</keyword>
<dbReference type="InterPro" id="IPR018222">
    <property type="entry name" value="Nuclear_transport_factor_2_euk"/>
</dbReference>
<evidence type="ECO:0000256" key="1">
    <source>
        <dbReference type="ARBA" id="ARBA00022490"/>
    </source>
</evidence>
<dbReference type="GO" id="GO:0006606">
    <property type="term" value="P:protein import into nucleus"/>
    <property type="evidence" value="ECO:0007669"/>
    <property type="project" value="UniProtKB-ARBA"/>
</dbReference>
<dbReference type="GO" id="GO:0005737">
    <property type="term" value="C:cytoplasm"/>
    <property type="evidence" value="ECO:0007669"/>
    <property type="project" value="UniProtKB-SubCell"/>
</dbReference>
<evidence type="ECO:0000313" key="5">
    <source>
        <dbReference type="Proteomes" id="UP001054902"/>
    </source>
</evidence>
<comment type="subcellular location">
    <subcellularLocation>
        <location evidence="2">Cytoplasm</location>
    </subcellularLocation>
    <subcellularLocation>
        <location evidence="2">Nucleus</location>
    </subcellularLocation>
</comment>
<dbReference type="PROSITE" id="PS50177">
    <property type="entry name" value="NTF2_DOMAIN"/>
    <property type="match status" value="1"/>
</dbReference>
<accession>A0AAD3CKI7</accession>
<keyword evidence="5" id="KW-1185">Reference proteome</keyword>
<comment type="function">
    <text evidence="2">Has a role in nuclear-cytoplasmic transport of proteins and mRNAs.</text>
</comment>
<dbReference type="Proteomes" id="UP001054902">
    <property type="component" value="Unassembled WGS sequence"/>
</dbReference>
<reference evidence="4 5" key="1">
    <citation type="journal article" date="2021" name="Sci. Rep.">
        <title>The genome of the diatom Chaetoceros tenuissimus carries an ancient integrated fragment of an extant virus.</title>
        <authorList>
            <person name="Hongo Y."/>
            <person name="Kimura K."/>
            <person name="Takaki Y."/>
            <person name="Yoshida Y."/>
            <person name="Baba S."/>
            <person name="Kobayashi G."/>
            <person name="Nagasaki K."/>
            <person name="Hano T."/>
            <person name="Tomaru Y."/>
        </authorList>
    </citation>
    <scope>NUCLEOTIDE SEQUENCE [LARGE SCALE GENOMIC DNA]</scope>
    <source>
        <strain evidence="4 5">NIES-3715</strain>
    </source>
</reference>
<comment type="caution">
    <text evidence="4">The sequence shown here is derived from an EMBL/GenBank/DDBJ whole genome shotgun (WGS) entry which is preliminary data.</text>
</comment>
<dbReference type="InterPro" id="IPR032710">
    <property type="entry name" value="NTF2-like_dom_sf"/>
</dbReference>